<dbReference type="InterPro" id="IPR001646">
    <property type="entry name" value="5peptide_repeat"/>
</dbReference>
<sequence>MLGAVAVSAAVLLPTAPAAAVSAPCGPLTVPERVADHVIPSLDQLACADLRGIDFGQEDLEGADLHGSNLQGVSLVQANLTNANLAGADLAGASLSQADLVGANLRGANLRHARLIQADLTRADLRDADLRDAELIQATMYRTDTRDADLRGATLIQVDTNPPETTEAVPTPTLTPTPTPEPTPESVRADPGEQTSAEEAVPVATGPQLAWVAFWPACALVLLWWRIRFGFLLRHRDTTRPRAGDLVAAGSGVVLVVAGLYLTVVGVGRGFAHLVSTEFIQLWDWAIDPGPLGWLATEPQWQLFSAAAAFVLGGFARLLGRRRPKRTPVRAIGQVSAGEPSPAAWGPAFSRPVRDVARFVLLAAVLDFLAVIAILIFGELPTTGPWQGGTVIAHLVFVAVLMIVAFRFASHADYGEKLHTLTGVVLVGGVREPFVWLSGKTTDDDPVSTALPWEALEQVHLIRVLGTAQDTAAMFTVRLPGSKRASEHPTELSVTPEQVDALRAMVPPEMITEHTRVPSSN</sequence>
<feature type="signal peptide" evidence="3">
    <location>
        <begin position="1"/>
        <end position="19"/>
    </location>
</feature>
<dbReference type="Pfam" id="PF00805">
    <property type="entry name" value="Pentapeptide"/>
    <property type="match status" value="2"/>
</dbReference>
<feature type="region of interest" description="Disordered" evidence="1">
    <location>
        <begin position="159"/>
        <end position="199"/>
    </location>
</feature>
<gene>
    <name evidence="4" type="ORF">BLA60_01490</name>
</gene>
<keyword evidence="5" id="KW-1185">Reference proteome</keyword>
<accession>A0A7Z1B188</accession>
<organism evidence="4 5">
    <name type="scientific">Actinophytocola xinjiangensis</name>
    <dbReference type="NCBI Taxonomy" id="485602"/>
    <lineage>
        <taxon>Bacteria</taxon>
        <taxon>Bacillati</taxon>
        <taxon>Actinomycetota</taxon>
        <taxon>Actinomycetes</taxon>
        <taxon>Pseudonocardiales</taxon>
        <taxon>Pseudonocardiaceae</taxon>
    </lineage>
</organism>
<feature type="transmembrane region" description="Helical" evidence="2">
    <location>
        <begin position="209"/>
        <end position="225"/>
    </location>
</feature>
<dbReference type="Gene3D" id="2.160.20.80">
    <property type="entry name" value="E3 ubiquitin-protein ligase SopA"/>
    <property type="match status" value="1"/>
</dbReference>
<feature type="transmembrane region" description="Helical" evidence="2">
    <location>
        <begin position="390"/>
        <end position="409"/>
    </location>
</feature>
<dbReference type="SUPFAM" id="SSF141571">
    <property type="entry name" value="Pentapeptide repeat-like"/>
    <property type="match status" value="1"/>
</dbReference>
<keyword evidence="2" id="KW-0812">Transmembrane</keyword>
<evidence type="ECO:0000256" key="1">
    <source>
        <dbReference type="SAM" id="MobiDB-lite"/>
    </source>
</evidence>
<feature type="compositionally biased region" description="Pro residues" evidence="1">
    <location>
        <begin position="173"/>
        <end position="183"/>
    </location>
</feature>
<dbReference type="InterPro" id="IPR051082">
    <property type="entry name" value="Pentapeptide-BTB/POZ_domain"/>
</dbReference>
<keyword evidence="2" id="KW-0472">Membrane</keyword>
<dbReference type="PANTHER" id="PTHR14136:SF17">
    <property type="entry name" value="BTB_POZ DOMAIN-CONTAINING PROTEIN KCTD9"/>
    <property type="match status" value="1"/>
</dbReference>
<comment type="caution">
    <text evidence="4">The sequence shown here is derived from an EMBL/GenBank/DDBJ whole genome shotgun (WGS) entry which is preliminary data.</text>
</comment>
<dbReference type="PANTHER" id="PTHR14136">
    <property type="entry name" value="BTB_POZ DOMAIN-CONTAINING PROTEIN KCTD9"/>
    <property type="match status" value="1"/>
</dbReference>
<feature type="transmembrane region" description="Helical" evidence="2">
    <location>
        <begin position="246"/>
        <end position="267"/>
    </location>
</feature>
<dbReference type="Proteomes" id="UP000185696">
    <property type="component" value="Unassembled WGS sequence"/>
</dbReference>
<protein>
    <recommendedName>
        <fullName evidence="6">Pentapeptide repeat protein</fullName>
    </recommendedName>
</protein>
<evidence type="ECO:0000256" key="2">
    <source>
        <dbReference type="SAM" id="Phobius"/>
    </source>
</evidence>
<dbReference type="EMBL" id="MSIF01000001">
    <property type="protein sequence ID" value="OLF13886.1"/>
    <property type="molecule type" value="Genomic_DNA"/>
</dbReference>
<proteinExistence type="predicted"/>
<evidence type="ECO:0000313" key="5">
    <source>
        <dbReference type="Proteomes" id="UP000185696"/>
    </source>
</evidence>
<evidence type="ECO:0000313" key="4">
    <source>
        <dbReference type="EMBL" id="OLF13886.1"/>
    </source>
</evidence>
<keyword evidence="2" id="KW-1133">Transmembrane helix</keyword>
<feature type="compositionally biased region" description="Low complexity" evidence="1">
    <location>
        <begin position="160"/>
        <end position="172"/>
    </location>
</feature>
<feature type="transmembrane region" description="Helical" evidence="2">
    <location>
        <begin position="359"/>
        <end position="378"/>
    </location>
</feature>
<feature type="transmembrane region" description="Helical" evidence="2">
    <location>
        <begin position="301"/>
        <end position="320"/>
    </location>
</feature>
<evidence type="ECO:0000256" key="3">
    <source>
        <dbReference type="SAM" id="SignalP"/>
    </source>
</evidence>
<feature type="chain" id="PRO_5039489409" description="Pentapeptide repeat protein" evidence="3">
    <location>
        <begin position="20"/>
        <end position="521"/>
    </location>
</feature>
<reference evidence="4 5" key="1">
    <citation type="submission" date="2016-12" db="EMBL/GenBank/DDBJ databases">
        <title>The draft genome sequence of Actinophytocola xinjiangensis.</title>
        <authorList>
            <person name="Wang W."/>
            <person name="Yuan L."/>
        </authorList>
    </citation>
    <scope>NUCLEOTIDE SEQUENCE [LARGE SCALE GENOMIC DNA]</scope>
    <source>
        <strain evidence="4 5">CGMCC 4.4663</strain>
    </source>
</reference>
<keyword evidence="3" id="KW-0732">Signal</keyword>
<evidence type="ECO:0008006" key="6">
    <source>
        <dbReference type="Google" id="ProtNLM"/>
    </source>
</evidence>
<name>A0A7Z1B188_9PSEU</name>
<dbReference type="AlphaFoldDB" id="A0A7Z1B188"/>